<evidence type="ECO:0000313" key="1">
    <source>
        <dbReference type="EMBL" id="GAH76221.1"/>
    </source>
</evidence>
<protein>
    <submittedName>
        <fullName evidence="1">Uncharacterized protein</fullName>
    </submittedName>
</protein>
<sequence length="66" mass="7417">MSGTGGGFPKYKNIEDIQRKIRESEKETTSEEFEAKVSAEIIKLLADYNSRDTNAIKSHIDTIIKA</sequence>
<name>X1I1D0_9ZZZZ</name>
<reference evidence="1" key="1">
    <citation type="journal article" date="2014" name="Front. Microbiol.">
        <title>High frequency of phylogenetically diverse reductive dehalogenase-homologous genes in deep subseafloor sedimentary metagenomes.</title>
        <authorList>
            <person name="Kawai M."/>
            <person name="Futagami T."/>
            <person name="Toyoda A."/>
            <person name="Takaki Y."/>
            <person name="Nishi S."/>
            <person name="Hori S."/>
            <person name="Arai W."/>
            <person name="Tsubouchi T."/>
            <person name="Morono Y."/>
            <person name="Uchiyama I."/>
            <person name="Ito T."/>
            <person name="Fujiyama A."/>
            <person name="Inagaki F."/>
            <person name="Takami H."/>
        </authorList>
    </citation>
    <scope>NUCLEOTIDE SEQUENCE</scope>
    <source>
        <strain evidence="1">Expedition CK06-06</strain>
    </source>
</reference>
<proteinExistence type="predicted"/>
<gene>
    <name evidence="1" type="ORF">S03H2_42519</name>
</gene>
<feature type="non-terminal residue" evidence="1">
    <location>
        <position position="66"/>
    </location>
</feature>
<comment type="caution">
    <text evidence="1">The sequence shown here is derived from an EMBL/GenBank/DDBJ whole genome shotgun (WGS) entry which is preliminary data.</text>
</comment>
<accession>X1I1D0</accession>
<organism evidence="1">
    <name type="scientific">marine sediment metagenome</name>
    <dbReference type="NCBI Taxonomy" id="412755"/>
    <lineage>
        <taxon>unclassified sequences</taxon>
        <taxon>metagenomes</taxon>
        <taxon>ecological metagenomes</taxon>
    </lineage>
</organism>
<dbReference type="EMBL" id="BARU01026474">
    <property type="protein sequence ID" value="GAH76221.1"/>
    <property type="molecule type" value="Genomic_DNA"/>
</dbReference>
<dbReference type="AlphaFoldDB" id="X1I1D0"/>